<name>A0AAN6PYJ6_9PEZI</name>
<evidence type="ECO:0000313" key="4">
    <source>
        <dbReference type="EMBL" id="KAK4097837.1"/>
    </source>
</evidence>
<keyword evidence="2" id="KW-1133">Transmembrane helix</keyword>
<keyword evidence="5" id="KW-1185">Reference proteome</keyword>
<keyword evidence="2" id="KW-0472">Membrane</keyword>
<evidence type="ECO:0000256" key="1">
    <source>
        <dbReference type="SAM" id="MobiDB-lite"/>
    </source>
</evidence>
<dbReference type="Proteomes" id="UP001305647">
    <property type="component" value="Unassembled WGS sequence"/>
</dbReference>
<evidence type="ECO:0000256" key="2">
    <source>
        <dbReference type="SAM" id="Phobius"/>
    </source>
</evidence>
<gene>
    <name evidence="4" type="ORF">N658DRAFT_500026</name>
</gene>
<dbReference type="EMBL" id="MU863667">
    <property type="protein sequence ID" value="KAK4097837.1"/>
    <property type="molecule type" value="Genomic_DNA"/>
</dbReference>
<protein>
    <submittedName>
        <fullName evidence="4">Uncharacterized protein</fullName>
    </submittedName>
</protein>
<accession>A0AAN6PYJ6</accession>
<feature type="compositionally biased region" description="Basic and acidic residues" evidence="1">
    <location>
        <begin position="224"/>
        <end position="234"/>
    </location>
</feature>
<comment type="caution">
    <text evidence="4">The sequence shown here is derived from an EMBL/GenBank/DDBJ whole genome shotgun (WGS) entry which is preliminary data.</text>
</comment>
<feature type="transmembrane region" description="Helical" evidence="2">
    <location>
        <begin position="249"/>
        <end position="270"/>
    </location>
</feature>
<keyword evidence="3" id="KW-0732">Signal</keyword>
<feature type="chain" id="PRO_5042938985" evidence="3">
    <location>
        <begin position="22"/>
        <end position="311"/>
    </location>
</feature>
<proteinExistence type="predicted"/>
<dbReference type="AlphaFoldDB" id="A0AAN6PYJ6"/>
<evidence type="ECO:0000313" key="5">
    <source>
        <dbReference type="Proteomes" id="UP001305647"/>
    </source>
</evidence>
<feature type="compositionally biased region" description="Low complexity" evidence="1">
    <location>
        <begin position="190"/>
        <end position="210"/>
    </location>
</feature>
<reference evidence="4" key="2">
    <citation type="submission" date="2023-05" db="EMBL/GenBank/DDBJ databases">
        <authorList>
            <consortium name="Lawrence Berkeley National Laboratory"/>
            <person name="Steindorff A."/>
            <person name="Hensen N."/>
            <person name="Bonometti L."/>
            <person name="Westerberg I."/>
            <person name="Brannstrom I.O."/>
            <person name="Guillou S."/>
            <person name="Cros-Aarteil S."/>
            <person name="Calhoun S."/>
            <person name="Haridas S."/>
            <person name="Kuo A."/>
            <person name="Mondo S."/>
            <person name="Pangilinan J."/>
            <person name="Riley R."/>
            <person name="Labutti K."/>
            <person name="Andreopoulos B."/>
            <person name="Lipzen A."/>
            <person name="Chen C."/>
            <person name="Yanf M."/>
            <person name="Daum C."/>
            <person name="Ng V."/>
            <person name="Clum A."/>
            <person name="Ohm R."/>
            <person name="Martin F."/>
            <person name="Silar P."/>
            <person name="Natvig D."/>
            <person name="Lalanne C."/>
            <person name="Gautier V."/>
            <person name="Ament-Velasquez S.L."/>
            <person name="Kruys A."/>
            <person name="Hutchinson M.I."/>
            <person name="Powell A.J."/>
            <person name="Barry K."/>
            <person name="Miller A.N."/>
            <person name="Grigoriev I.V."/>
            <person name="Debuchy R."/>
            <person name="Gladieux P."/>
            <person name="Thoren M.H."/>
            <person name="Johannesson H."/>
        </authorList>
    </citation>
    <scope>NUCLEOTIDE SEQUENCE</scope>
    <source>
        <strain evidence="4">CBS 757.83</strain>
    </source>
</reference>
<feature type="signal peptide" evidence="3">
    <location>
        <begin position="1"/>
        <end position="21"/>
    </location>
</feature>
<keyword evidence="2" id="KW-0812">Transmembrane</keyword>
<evidence type="ECO:0000256" key="3">
    <source>
        <dbReference type="SAM" id="SignalP"/>
    </source>
</evidence>
<sequence length="311" mass="31748">MMKFLALTLCIIVWLSQAVSCHEGHAHGVAAITHAPSMRGADWKRQEEQGETCGVVLGSSAARITPVGCGTSATCVISQATNIGTSSTQTALYIECCGLGQVCEALFTACADSSNVEGQTTVNSDVLTCSEPGTSLCKTYSWVENGALGFECGSTGGLIPVSVPVTSITSTDATLTTRRSTRTSERPRTSRTAVPTSRTAAPTTRTAGPTIDTAVPTPSSNAPSDEHDHDHGDGDGAGYSAGMSFGDKIGVGVGCGTVGIIASGIAIFFCRTPRRRAVVSAGHQLKGGVVTEEKGPAVRQTMPACTSTGGG</sequence>
<feature type="region of interest" description="Disordered" evidence="1">
    <location>
        <begin position="170"/>
        <end position="238"/>
    </location>
</feature>
<organism evidence="4 5">
    <name type="scientific">Parathielavia hyrcaniae</name>
    <dbReference type="NCBI Taxonomy" id="113614"/>
    <lineage>
        <taxon>Eukaryota</taxon>
        <taxon>Fungi</taxon>
        <taxon>Dikarya</taxon>
        <taxon>Ascomycota</taxon>
        <taxon>Pezizomycotina</taxon>
        <taxon>Sordariomycetes</taxon>
        <taxon>Sordariomycetidae</taxon>
        <taxon>Sordariales</taxon>
        <taxon>Chaetomiaceae</taxon>
        <taxon>Parathielavia</taxon>
    </lineage>
</organism>
<reference evidence="4" key="1">
    <citation type="journal article" date="2023" name="Mol. Phylogenet. Evol.">
        <title>Genome-scale phylogeny and comparative genomics of the fungal order Sordariales.</title>
        <authorList>
            <person name="Hensen N."/>
            <person name="Bonometti L."/>
            <person name="Westerberg I."/>
            <person name="Brannstrom I.O."/>
            <person name="Guillou S."/>
            <person name="Cros-Aarteil S."/>
            <person name="Calhoun S."/>
            <person name="Haridas S."/>
            <person name="Kuo A."/>
            <person name="Mondo S."/>
            <person name="Pangilinan J."/>
            <person name="Riley R."/>
            <person name="LaButti K."/>
            <person name="Andreopoulos B."/>
            <person name="Lipzen A."/>
            <person name="Chen C."/>
            <person name="Yan M."/>
            <person name="Daum C."/>
            <person name="Ng V."/>
            <person name="Clum A."/>
            <person name="Steindorff A."/>
            <person name="Ohm R.A."/>
            <person name="Martin F."/>
            <person name="Silar P."/>
            <person name="Natvig D.O."/>
            <person name="Lalanne C."/>
            <person name="Gautier V."/>
            <person name="Ament-Velasquez S.L."/>
            <person name="Kruys A."/>
            <person name="Hutchinson M.I."/>
            <person name="Powell A.J."/>
            <person name="Barry K."/>
            <person name="Miller A.N."/>
            <person name="Grigoriev I.V."/>
            <person name="Debuchy R."/>
            <person name="Gladieux P."/>
            <person name="Hiltunen Thoren M."/>
            <person name="Johannesson H."/>
        </authorList>
    </citation>
    <scope>NUCLEOTIDE SEQUENCE</scope>
    <source>
        <strain evidence="4">CBS 757.83</strain>
    </source>
</reference>